<dbReference type="EMBL" id="NBNE01014481">
    <property type="protein sequence ID" value="OWY94380.1"/>
    <property type="molecule type" value="Genomic_DNA"/>
</dbReference>
<comment type="caution">
    <text evidence="1">The sequence shown here is derived from an EMBL/GenBank/DDBJ whole genome shotgun (WGS) entry which is preliminary data.</text>
</comment>
<proteinExistence type="predicted"/>
<organism evidence="1 2">
    <name type="scientific">Phytophthora megakarya</name>
    <dbReference type="NCBI Taxonomy" id="4795"/>
    <lineage>
        <taxon>Eukaryota</taxon>
        <taxon>Sar</taxon>
        <taxon>Stramenopiles</taxon>
        <taxon>Oomycota</taxon>
        <taxon>Peronosporomycetes</taxon>
        <taxon>Peronosporales</taxon>
        <taxon>Peronosporaceae</taxon>
        <taxon>Phytophthora</taxon>
    </lineage>
</organism>
<gene>
    <name evidence="1" type="ORF">PHMEG_00035911</name>
</gene>
<dbReference type="Proteomes" id="UP000198211">
    <property type="component" value="Unassembled WGS sequence"/>
</dbReference>
<evidence type="ECO:0000313" key="1">
    <source>
        <dbReference type="EMBL" id="OWY94380.1"/>
    </source>
</evidence>
<sequence length="171" mass="19008">MPDDPLTFELGKQFRGVRIDLYPRVTARDPLTFELGKQFRGVRISIRASGHGGLVRIWRRFSGYCYEDNEKIDLCVALWERQHWLQVSALDNAVRKFKEDSDPLDLFTHVINGLCRLIGCGNGTQTLAVELALGTQRSCSSLATSMGSSYRGLVPEATGIGCGVTVEELLD</sequence>
<evidence type="ECO:0000313" key="2">
    <source>
        <dbReference type="Proteomes" id="UP000198211"/>
    </source>
</evidence>
<accession>A0A225UN55</accession>
<dbReference type="AlphaFoldDB" id="A0A225UN55"/>
<protein>
    <submittedName>
        <fullName evidence="1">Uncharacterized protein</fullName>
    </submittedName>
</protein>
<reference evidence="2" key="1">
    <citation type="submission" date="2017-03" db="EMBL/GenBank/DDBJ databases">
        <title>Phytopthora megakarya and P. palmivora, two closely related causual agents of cacao black pod achieved similar genome size and gene model numbers by different mechanisms.</title>
        <authorList>
            <person name="Ali S."/>
            <person name="Shao J."/>
            <person name="Larry D.J."/>
            <person name="Kronmiller B."/>
            <person name="Shen D."/>
            <person name="Strem M.D."/>
            <person name="Melnick R.L."/>
            <person name="Guiltinan M.J."/>
            <person name="Tyler B.M."/>
            <person name="Meinhardt L.W."/>
            <person name="Bailey B.A."/>
        </authorList>
    </citation>
    <scope>NUCLEOTIDE SEQUENCE [LARGE SCALE GENOMIC DNA]</scope>
    <source>
        <strain evidence="2">zdho120</strain>
    </source>
</reference>
<keyword evidence="2" id="KW-1185">Reference proteome</keyword>
<name>A0A225UN55_9STRA</name>